<dbReference type="InParanoid" id="A0A0D0AQU5"/>
<feature type="region of interest" description="Disordered" evidence="2">
    <location>
        <begin position="198"/>
        <end position="218"/>
    </location>
</feature>
<organism evidence="3 4">
    <name type="scientific">Suillus luteus UH-Slu-Lm8-n1</name>
    <dbReference type="NCBI Taxonomy" id="930992"/>
    <lineage>
        <taxon>Eukaryota</taxon>
        <taxon>Fungi</taxon>
        <taxon>Dikarya</taxon>
        <taxon>Basidiomycota</taxon>
        <taxon>Agaricomycotina</taxon>
        <taxon>Agaricomycetes</taxon>
        <taxon>Agaricomycetidae</taxon>
        <taxon>Boletales</taxon>
        <taxon>Suillineae</taxon>
        <taxon>Suillaceae</taxon>
        <taxon>Suillus</taxon>
    </lineage>
</organism>
<dbReference type="OrthoDB" id="2688261at2759"/>
<feature type="non-terminal residue" evidence="3">
    <location>
        <position position="1"/>
    </location>
</feature>
<evidence type="ECO:0000313" key="3">
    <source>
        <dbReference type="EMBL" id="KIK34353.1"/>
    </source>
</evidence>
<accession>A0A0D0AQU5</accession>
<keyword evidence="1" id="KW-0175">Coiled coil</keyword>
<proteinExistence type="predicted"/>
<reference evidence="3 4" key="1">
    <citation type="submission" date="2014-04" db="EMBL/GenBank/DDBJ databases">
        <authorList>
            <consortium name="DOE Joint Genome Institute"/>
            <person name="Kuo A."/>
            <person name="Ruytinx J."/>
            <person name="Rineau F."/>
            <person name="Colpaert J."/>
            <person name="Kohler A."/>
            <person name="Nagy L.G."/>
            <person name="Floudas D."/>
            <person name="Copeland A."/>
            <person name="Barry K.W."/>
            <person name="Cichocki N."/>
            <person name="Veneault-Fourrey C."/>
            <person name="LaButti K."/>
            <person name="Lindquist E.A."/>
            <person name="Lipzen A."/>
            <person name="Lundell T."/>
            <person name="Morin E."/>
            <person name="Murat C."/>
            <person name="Sun H."/>
            <person name="Tunlid A."/>
            <person name="Henrissat B."/>
            <person name="Grigoriev I.V."/>
            <person name="Hibbett D.S."/>
            <person name="Martin F."/>
            <person name="Nordberg H.P."/>
            <person name="Cantor M.N."/>
            <person name="Hua S.X."/>
        </authorList>
    </citation>
    <scope>NUCLEOTIDE SEQUENCE [LARGE SCALE GENOMIC DNA]</scope>
    <source>
        <strain evidence="3 4">UH-Slu-Lm8-n1</strain>
    </source>
</reference>
<evidence type="ECO:0000313" key="4">
    <source>
        <dbReference type="Proteomes" id="UP000054485"/>
    </source>
</evidence>
<dbReference type="HOGENOM" id="CLU_085922_0_0_1"/>
<protein>
    <submittedName>
        <fullName evidence="3">Uncharacterized protein</fullName>
    </submittedName>
</protein>
<feature type="non-terminal residue" evidence="3">
    <location>
        <position position="265"/>
    </location>
</feature>
<sequence length="265" mass="28594">RAMLSQEAIEALANTVKNADSGRKYLESKLLCLIDGPYTLTHLISILFQITQMSGTIPATVTAAIRAVAFIMKDHVADEMAERVAEKATGKVADRVAECITESFSAKMIDHVIAAISPQVALVHSASQSLVASLAQATELHAKIERERDEDENNIKTAAERIEESADTLFSYVETCQNAIKSLGPSLDVMQDQVNSMSQRISAPMPNAQPPASHPSYSSIVASHLSPTIDKALGRAAIRAREILLNPLPGESLFPPDTPKHDIAK</sequence>
<dbReference type="AlphaFoldDB" id="A0A0D0AQU5"/>
<gene>
    <name evidence="3" type="ORF">CY34DRAFT_50906</name>
</gene>
<reference evidence="4" key="2">
    <citation type="submission" date="2015-01" db="EMBL/GenBank/DDBJ databases">
        <title>Evolutionary Origins and Diversification of the Mycorrhizal Mutualists.</title>
        <authorList>
            <consortium name="DOE Joint Genome Institute"/>
            <consortium name="Mycorrhizal Genomics Consortium"/>
            <person name="Kohler A."/>
            <person name="Kuo A."/>
            <person name="Nagy L.G."/>
            <person name="Floudas D."/>
            <person name="Copeland A."/>
            <person name="Barry K.W."/>
            <person name="Cichocki N."/>
            <person name="Veneault-Fourrey C."/>
            <person name="LaButti K."/>
            <person name="Lindquist E.A."/>
            <person name="Lipzen A."/>
            <person name="Lundell T."/>
            <person name="Morin E."/>
            <person name="Murat C."/>
            <person name="Riley R."/>
            <person name="Ohm R."/>
            <person name="Sun H."/>
            <person name="Tunlid A."/>
            <person name="Henrissat B."/>
            <person name="Grigoriev I.V."/>
            <person name="Hibbett D.S."/>
            <person name="Martin F."/>
        </authorList>
    </citation>
    <scope>NUCLEOTIDE SEQUENCE [LARGE SCALE GENOMIC DNA]</scope>
    <source>
        <strain evidence="4">UH-Slu-Lm8-n1</strain>
    </source>
</reference>
<keyword evidence="4" id="KW-1185">Reference proteome</keyword>
<name>A0A0D0AQU5_9AGAM</name>
<feature type="coiled-coil region" evidence="1">
    <location>
        <begin position="134"/>
        <end position="168"/>
    </location>
</feature>
<evidence type="ECO:0000256" key="2">
    <source>
        <dbReference type="SAM" id="MobiDB-lite"/>
    </source>
</evidence>
<dbReference type="EMBL" id="KN835767">
    <property type="protein sequence ID" value="KIK34353.1"/>
    <property type="molecule type" value="Genomic_DNA"/>
</dbReference>
<dbReference type="Proteomes" id="UP000054485">
    <property type="component" value="Unassembled WGS sequence"/>
</dbReference>
<evidence type="ECO:0000256" key="1">
    <source>
        <dbReference type="SAM" id="Coils"/>
    </source>
</evidence>